<dbReference type="EMBL" id="CP073366">
    <property type="protein sequence ID" value="QUJ71232.1"/>
    <property type="molecule type" value="Genomic_DNA"/>
</dbReference>
<protein>
    <submittedName>
        <fullName evidence="2">Uncharacterized protein</fullName>
    </submittedName>
</protein>
<dbReference type="KEGG" id="hsin:KDQ40_10940"/>
<evidence type="ECO:0000256" key="1">
    <source>
        <dbReference type="SAM" id="MobiDB-lite"/>
    </source>
</evidence>
<evidence type="ECO:0000313" key="2">
    <source>
        <dbReference type="EMBL" id="QUJ71232.1"/>
    </source>
</evidence>
<feature type="compositionally biased region" description="Polar residues" evidence="1">
    <location>
        <begin position="31"/>
        <end position="41"/>
    </location>
</feature>
<reference evidence="2" key="1">
    <citation type="submission" date="2021-04" db="EMBL/GenBank/DDBJ databases">
        <title>Complete Genome sequence and Methylome Analysis of the Haloarchaeon Haloarcula sinaiiensis.</title>
        <authorList>
            <person name="Fomenkov A."/>
            <person name="DasSarma P."/>
            <person name="DasSarma S."/>
            <person name="Roberts R.J."/>
        </authorList>
    </citation>
    <scope>NUCLEOTIDE SEQUENCE</scope>
    <source>
        <strain evidence="2">ATCC 33800</strain>
    </source>
</reference>
<feature type="region of interest" description="Disordered" evidence="1">
    <location>
        <begin position="31"/>
        <end position="70"/>
    </location>
</feature>
<name>A0A8T8KE72_9EURY</name>
<organism evidence="2 3">
    <name type="scientific">Haloarcula marismortui ATCC 33800</name>
    <dbReference type="NCBI Taxonomy" id="662476"/>
    <lineage>
        <taxon>Archaea</taxon>
        <taxon>Methanobacteriati</taxon>
        <taxon>Methanobacteriota</taxon>
        <taxon>Stenosarchaea group</taxon>
        <taxon>Halobacteria</taxon>
        <taxon>Halobacteriales</taxon>
        <taxon>Haloarculaceae</taxon>
        <taxon>Haloarcula</taxon>
    </lineage>
</organism>
<dbReference type="Proteomes" id="UP000682967">
    <property type="component" value="Chromosome"/>
</dbReference>
<proteinExistence type="predicted"/>
<gene>
    <name evidence="2" type="ORF">KDQ40_10940</name>
</gene>
<evidence type="ECO:0000313" key="3">
    <source>
        <dbReference type="Proteomes" id="UP000682967"/>
    </source>
</evidence>
<dbReference type="RefSeq" id="WP_152418969.1">
    <property type="nucleotide sequence ID" value="NZ_AOLR01000021.1"/>
</dbReference>
<dbReference type="GeneID" id="64823478"/>
<accession>A0A8T8KE72</accession>
<sequence length="70" mass="7804">MQHIEGADRFMFWMLSETVATAGWRIDCRSYSQKDGPSATSKADMRARTVARSVRGVTSRNSPVAPPFPE</sequence>
<dbReference type="AlphaFoldDB" id="A0A8T8KE72"/>